<comment type="caution">
    <text evidence="4">The sequence shown here is derived from an EMBL/GenBank/DDBJ whole genome shotgun (WGS) entry which is preliminary data.</text>
</comment>
<dbReference type="RefSeq" id="WP_330958477.1">
    <property type="nucleotide sequence ID" value="NZ_JAZGJQ010000007.1"/>
</dbReference>
<dbReference type="InterPro" id="IPR010982">
    <property type="entry name" value="Lambda_DNA-bd_dom_sf"/>
</dbReference>
<reference evidence="4 5" key="1">
    <citation type="submission" date="2024-01" db="EMBL/GenBank/DDBJ databases">
        <title>Description of Olsenella sp. nov., isolated from pig feces.</title>
        <authorList>
            <person name="Chang Y.-H."/>
        </authorList>
    </citation>
    <scope>NUCLEOTIDE SEQUENCE [LARGE SCALE GENOMIC DNA]</scope>
    <source>
        <strain evidence="4 5">YH-ols2223</strain>
    </source>
</reference>
<dbReference type="SUPFAM" id="SSF51011">
    <property type="entry name" value="Glycosyl hydrolase domain"/>
    <property type="match status" value="1"/>
</dbReference>
<dbReference type="InterPro" id="IPR001387">
    <property type="entry name" value="Cro/C1-type_HTH"/>
</dbReference>
<protein>
    <submittedName>
        <fullName evidence="4">Alpha-amylase family glycosyl hydrolase</fullName>
    </submittedName>
</protein>
<dbReference type="Pfam" id="PF00128">
    <property type="entry name" value="Alpha-amylase"/>
    <property type="match status" value="1"/>
</dbReference>
<gene>
    <name evidence="4" type="ORF">VXJ25_06915</name>
</gene>
<proteinExistence type="predicted"/>
<dbReference type="PANTHER" id="PTHR10357">
    <property type="entry name" value="ALPHA-AMYLASE FAMILY MEMBER"/>
    <property type="match status" value="1"/>
</dbReference>
<dbReference type="Proteomes" id="UP001332931">
    <property type="component" value="Unassembled WGS sequence"/>
</dbReference>
<evidence type="ECO:0000313" key="5">
    <source>
        <dbReference type="Proteomes" id="UP001332931"/>
    </source>
</evidence>
<keyword evidence="5" id="KW-1185">Reference proteome</keyword>
<dbReference type="InterPro" id="IPR013780">
    <property type="entry name" value="Glyco_hydro_b"/>
</dbReference>
<keyword evidence="2" id="KW-0326">Glycosidase</keyword>
<accession>A0ABU7RAS8</accession>
<dbReference type="Gene3D" id="3.20.20.80">
    <property type="entry name" value="Glycosidases"/>
    <property type="match status" value="1"/>
</dbReference>
<dbReference type="SUPFAM" id="SSF47413">
    <property type="entry name" value="lambda repressor-like DNA-binding domains"/>
    <property type="match status" value="1"/>
</dbReference>
<name>A0ABU7RAS8_9ACTN</name>
<dbReference type="PANTHER" id="PTHR10357:SF210">
    <property type="entry name" value="MALTODEXTRIN GLUCOSIDASE"/>
    <property type="match status" value="1"/>
</dbReference>
<dbReference type="CDD" id="cd11353">
    <property type="entry name" value="AmyAc_euk_bac_CMD_like"/>
    <property type="match status" value="1"/>
</dbReference>
<dbReference type="SUPFAM" id="SSF51445">
    <property type="entry name" value="(Trans)glycosidases"/>
    <property type="match status" value="1"/>
</dbReference>
<dbReference type="PROSITE" id="PS50943">
    <property type="entry name" value="HTH_CROC1"/>
    <property type="match status" value="1"/>
</dbReference>
<dbReference type="Gene3D" id="2.60.40.1180">
    <property type="entry name" value="Golgi alpha-mannosidase II"/>
    <property type="match status" value="1"/>
</dbReference>
<evidence type="ECO:0000256" key="2">
    <source>
        <dbReference type="ARBA" id="ARBA00023295"/>
    </source>
</evidence>
<dbReference type="InterPro" id="IPR045857">
    <property type="entry name" value="O16G_dom_2"/>
</dbReference>
<dbReference type="GO" id="GO:0016787">
    <property type="term" value="F:hydrolase activity"/>
    <property type="evidence" value="ECO:0007669"/>
    <property type="project" value="UniProtKB-KW"/>
</dbReference>
<sequence>MAKENTIGSMQRIGGSLKAWRAISGMTADELAGDVGVSRDTISRVERGDASVSVGTVLDVCDEFGLLHRLEEAVDPSRSEVGKIGLSRGVPKRVRKPRAPQEQPWLTADNWYDGCFMYQIYPLGLTGAPWRNDGSDEGATNHDEHRLLKLADDGWVEHVRRLGANCVMLNPVFESDAHGYDTRDYTKVDARLGTNEDLRAVVGAFHEAGVRVILDAVFNHVGRGFWAFQDVLEKRQQSRYAGWFNIDWGADDEYGDGFGYETWAGVPYLVKLNHQNLELNAYLADVVRGWEADFDVDGLRLDVAYCLDLGFLGYLRSVANELTDKRKEKFVLVGETMFGDYNRWMNDNACDSVYNYEAYKGLWSSMNSANMHEIAYALERQSGDKPWDLYTGRHLLDFVDNHDVPRIATQLSDKRQLRPLYGLLFGMCGVPCVYYGSEWGIEGEQRFGDHELRPALDAPEWNDLTEWISALADARLASEGAEALCEGDYHELLCQPQQLVFQRAAGGRRVIVAVNAAPEPVILHFDAGCGRAVDLIDGSDHDFGAGSELGAFSCAYWLCER</sequence>
<dbReference type="InterPro" id="IPR017853">
    <property type="entry name" value="GH"/>
</dbReference>
<dbReference type="SMART" id="SM00530">
    <property type="entry name" value="HTH_XRE"/>
    <property type="match status" value="1"/>
</dbReference>
<dbReference type="Gene3D" id="1.10.260.40">
    <property type="entry name" value="lambda repressor-like DNA-binding domains"/>
    <property type="match status" value="1"/>
</dbReference>
<evidence type="ECO:0000313" key="4">
    <source>
        <dbReference type="EMBL" id="MEE6147709.1"/>
    </source>
</evidence>
<dbReference type="Pfam" id="PF13560">
    <property type="entry name" value="HTH_31"/>
    <property type="match status" value="1"/>
</dbReference>
<feature type="domain" description="HTH cro/C1-type" evidence="3">
    <location>
        <begin position="17"/>
        <end position="70"/>
    </location>
</feature>
<dbReference type="Gene3D" id="3.90.400.10">
    <property type="entry name" value="Oligo-1,6-glucosidase, Domain 2"/>
    <property type="match status" value="1"/>
</dbReference>
<evidence type="ECO:0000256" key="1">
    <source>
        <dbReference type="ARBA" id="ARBA00022801"/>
    </source>
</evidence>
<dbReference type="SMART" id="SM00642">
    <property type="entry name" value="Aamy"/>
    <property type="match status" value="1"/>
</dbReference>
<dbReference type="InterPro" id="IPR006047">
    <property type="entry name" value="GH13_cat_dom"/>
</dbReference>
<organism evidence="4 5">
    <name type="scientific">Olsenella absiana</name>
    <dbReference type="NCBI Taxonomy" id="3115222"/>
    <lineage>
        <taxon>Bacteria</taxon>
        <taxon>Bacillati</taxon>
        <taxon>Actinomycetota</taxon>
        <taxon>Coriobacteriia</taxon>
        <taxon>Coriobacteriales</taxon>
        <taxon>Atopobiaceae</taxon>
        <taxon>Olsenella</taxon>
    </lineage>
</organism>
<dbReference type="EMBL" id="JAZGJQ010000007">
    <property type="protein sequence ID" value="MEE6147709.1"/>
    <property type="molecule type" value="Genomic_DNA"/>
</dbReference>
<evidence type="ECO:0000259" key="3">
    <source>
        <dbReference type="PROSITE" id="PS50943"/>
    </source>
</evidence>
<dbReference type="CDD" id="cd00093">
    <property type="entry name" value="HTH_XRE"/>
    <property type="match status" value="1"/>
</dbReference>
<keyword evidence="1 4" id="KW-0378">Hydrolase</keyword>